<keyword evidence="6" id="KW-0223">Dioxygenase</keyword>
<dbReference type="Pfam" id="PF00305">
    <property type="entry name" value="Lipoxygenase"/>
    <property type="match status" value="1"/>
</dbReference>
<gene>
    <name evidence="14" type="ORF">COLO4_13453</name>
</gene>
<feature type="region of interest" description="Disordered" evidence="11">
    <location>
        <begin position="14"/>
        <end position="42"/>
    </location>
</feature>
<evidence type="ECO:0000313" key="15">
    <source>
        <dbReference type="Proteomes" id="UP000187203"/>
    </source>
</evidence>
<evidence type="ECO:0000313" key="14">
    <source>
        <dbReference type="EMBL" id="OMO99182.1"/>
    </source>
</evidence>
<dbReference type="Gene3D" id="3.10.450.60">
    <property type="match status" value="1"/>
</dbReference>
<dbReference type="GO" id="GO:0006633">
    <property type="term" value="P:fatty acid biosynthetic process"/>
    <property type="evidence" value="ECO:0007669"/>
    <property type="project" value="UniProtKB-KW"/>
</dbReference>
<comment type="caution">
    <text evidence="14">The sequence shown here is derived from an EMBL/GenBank/DDBJ whole genome shotgun (WGS) entry which is preliminary data.</text>
</comment>
<dbReference type="Gene3D" id="4.10.375.10">
    <property type="entry name" value="Lipoxygenase-1, Domain 2"/>
    <property type="match status" value="1"/>
</dbReference>
<dbReference type="FunFam" id="4.10.372.10:FF:000001">
    <property type="entry name" value="Lipoxygenase"/>
    <property type="match status" value="1"/>
</dbReference>
<feature type="domain" description="Lipoxygenase" evidence="13">
    <location>
        <begin position="222"/>
        <end position="828"/>
    </location>
</feature>
<keyword evidence="7" id="KW-0560">Oxidoreductase</keyword>
<dbReference type="InterPro" id="IPR001024">
    <property type="entry name" value="PLAT/LH2_dom"/>
</dbReference>
<dbReference type="EMBL" id="AWUE01015176">
    <property type="protein sequence ID" value="OMO99182.1"/>
    <property type="molecule type" value="Genomic_DNA"/>
</dbReference>
<dbReference type="FunFam" id="3.10.450.60:FF:000002">
    <property type="entry name" value="Lipoxygenase"/>
    <property type="match status" value="1"/>
</dbReference>
<evidence type="ECO:0000259" key="12">
    <source>
        <dbReference type="PROSITE" id="PS50095"/>
    </source>
</evidence>
<dbReference type="AlphaFoldDB" id="A0A1R3JWE6"/>
<evidence type="ECO:0000256" key="4">
    <source>
        <dbReference type="ARBA" id="ARBA00022767"/>
    </source>
</evidence>
<dbReference type="PANTHER" id="PTHR11771">
    <property type="entry name" value="LIPOXYGENASE"/>
    <property type="match status" value="1"/>
</dbReference>
<evidence type="ECO:0000256" key="5">
    <source>
        <dbReference type="ARBA" id="ARBA00022832"/>
    </source>
</evidence>
<dbReference type="PROSITE" id="PS50095">
    <property type="entry name" value="PLAT"/>
    <property type="match status" value="1"/>
</dbReference>
<evidence type="ECO:0000256" key="2">
    <source>
        <dbReference type="ARBA" id="ARBA00022516"/>
    </source>
</evidence>
<keyword evidence="2" id="KW-0444">Lipid biosynthesis</keyword>
<organism evidence="14 15">
    <name type="scientific">Corchorus olitorius</name>
    <dbReference type="NCBI Taxonomy" id="93759"/>
    <lineage>
        <taxon>Eukaryota</taxon>
        <taxon>Viridiplantae</taxon>
        <taxon>Streptophyta</taxon>
        <taxon>Embryophyta</taxon>
        <taxon>Tracheophyta</taxon>
        <taxon>Spermatophyta</taxon>
        <taxon>Magnoliopsida</taxon>
        <taxon>eudicotyledons</taxon>
        <taxon>Gunneridae</taxon>
        <taxon>Pentapetalae</taxon>
        <taxon>rosids</taxon>
        <taxon>malvids</taxon>
        <taxon>Malvales</taxon>
        <taxon>Malvaceae</taxon>
        <taxon>Grewioideae</taxon>
        <taxon>Apeibeae</taxon>
        <taxon>Corchorus</taxon>
    </lineage>
</organism>
<dbReference type="InterPro" id="IPR036226">
    <property type="entry name" value="LipOase_C_sf"/>
</dbReference>
<evidence type="ECO:0000256" key="6">
    <source>
        <dbReference type="ARBA" id="ARBA00022964"/>
    </source>
</evidence>
<evidence type="ECO:0000256" key="3">
    <source>
        <dbReference type="ARBA" id="ARBA00022723"/>
    </source>
</evidence>
<accession>A0A1R3JWE6</accession>
<dbReference type="InterPro" id="IPR042057">
    <property type="entry name" value="Lipoxy_PLAT/LH2"/>
</dbReference>
<feature type="region of interest" description="Disordered" evidence="11">
    <location>
        <begin position="279"/>
        <end position="307"/>
    </location>
</feature>
<dbReference type="Gene3D" id="1.20.245.10">
    <property type="entry name" value="Lipoxygenase-1, Domain 5"/>
    <property type="match status" value="1"/>
</dbReference>
<comment type="similarity">
    <text evidence="1">Belongs to the lipoxygenase family.</text>
</comment>
<dbReference type="CDD" id="cd01751">
    <property type="entry name" value="PLAT_LH2"/>
    <property type="match status" value="1"/>
</dbReference>
<keyword evidence="8" id="KW-0443">Lipid metabolism</keyword>
<comment type="caution">
    <text evidence="10">Lacks conserved residue(s) required for the propagation of feature annotation.</text>
</comment>
<keyword evidence="15" id="KW-1185">Reference proteome</keyword>
<evidence type="ECO:0000256" key="7">
    <source>
        <dbReference type="ARBA" id="ARBA00023002"/>
    </source>
</evidence>
<keyword evidence="4" id="KW-0925">Oxylipin biosynthesis</keyword>
<dbReference type="Pfam" id="PF01477">
    <property type="entry name" value="PLAT"/>
    <property type="match status" value="1"/>
</dbReference>
<dbReference type="SUPFAM" id="SSF49723">
    <property type="entry name" value="Lipase/lipooxygenase domain (PLAT/LH2 domain)"/>
    <property type="match status" value="1"/>
</dbReference>
<protein>
    <submittedName>
        <fullName evidence="14">Lipoxygenase</fullName>
    </submittedName>
</protein>
<dbReference type="FunFam" id="4.10.375.10:FF:000001">
    <property type="entry name" value="Lipoxygenase"/>
    <property type="match status" value="1"/>
</dbReference>
<reference evidence="15" key="1">
    <citation type="submission" date="2013-09" db="EMBL/GenBank/DDBJ databases">
        <title>Corchorus olitorius genome sequencing.</title>
        <authorList>
            <person name="Alam M."/>
            <person name="Haque M.S."/>
            <person name="Islam M.S."/>
            <person name="Emdad E.M."/>
            <person name="Islam M.M."/>
            <person name="Ahmed B."/>
            <person name="Halim A."/>
            <person name="Hossen Q.M.M."/>
            <person name="Hossain M.Z."/>
            <person name="Ahmed R."/>
            <person name="Khan M.M."/>
            <person name="Islam R."/>
            <person name="Rashid M.M."/>
            <person name="Khan S.A."/>
            <person name="Rahman M.S."/>
            <person name="Alam M."/>
            <person name="Yahiya A.S."/>
            <person name="Khan M.S."/>
            <person name="Azam M.S."/>
            <person name="Haque T."/>
            <person name="Lashkar M.Z.H."/>
            <person name="Akhand A.I."/>
            <person name="Morshed G."/>
            <person name="Roy S."/>
            <person name="Uddin K.S."/>
            <person name="Rabeya T."/>
            <person name="Hossain A.S."/>
            <person name="Chowdhury A."/>
            <person name="Snigdha A.R."/>
            <person name="Mortoza M.S."/>
            <person name="Matin S.A."/>
            <person name="Hoque S.M.E."/>
            <person name="Islam M.K."/>
            <person name="Roy D.K."/>
            <person name="Haider R."/>
            <person name="Moosa M.M."/>
            <person name="Elias S.M."/>
            <person name="Hasan A.M."/>
            <person name="Jahan S."/>
            <person name="Shafiuddin M."/>
            <person name="Mahmood N."/>
            <person name="Shommy N.S."/>
        </authorList>
    </citation>
    <scope>NUCLEOTIDE SEQUENCE [LARGE SCALE GENOMIC DNA]</scope>
    <source>
        <strain evidence="15">cv. O-4</strain>
    </source>
</reference>
<dbReference type="GO" id="GO:0034440">
    <property type="term" value="P:lipid oxidation"/>
    <property type="evidence" value="ECO:0007669"/>
    <property type="project" value="InterPro"/>
</dbReference>
<evidence type="ECO:0000256" key="9">
    <source>
        <dbReference type="ARBA" id="ARBA00023160"/>
    </source>
</evidence>
<dbReference type="STRING" id="93759.A0A1R3JWE6"/>
<feature type="domain" description="PLAT" evidence="12">
    <location>
        <begin position="102"/>
        <end position="219"/>
    </location>
</feature>
<dbReference type="InterPro" id="IPR013819">
    <property type="entry name" value="LipOase_C"/>
</dbReference>
<proteinExistence type="inferred from homology"/>
<dbReference type="SUPFAM" id="SSF48484">
    <property type="entry name" value="Lipoxigenase"/>
    <property type="match status" value="1"/>
</dbReference>
<dbReference type="InterPro" id="IPR027433">
    <property type="entry name" value="Lipoxygenase_dom_3"/>
</dbReference>
<evidence type="ECO:0000256" key="8">
    <source>
        <dbReference type="ARBA" id="ARBA00023098"/>
    </source>
</evidence>
<keyword evidence="9" id="KW-0275">Fatty acid biosynthesis</keyword>
<dbReference type="PROSITE" id="PS51393">
    <property type="entry name" value="LIPOXYGENASE_3"/>
    <property type="match status" value="1"/>
</dbReference>
<dbReference type="InterPro" id="IPR000907">
    <property type="entry name" value="LipOase"/>
</dbReference>
<name>A0A1R3JWE6_9ROSI</name>
<sequence length="828" mass="94630">MTCLSPIQHGIWQFSSPNSSPRPQPIISNLTSNRTKPTNTPQHDLHRHHFLYYFSSYGSKFKFPRHVLNVVQESNGSNKITTKSEKIKGTVVVMKKNVLDLNDFPATLLDGFHELLGKRVSLQLISAENGDAGKPAYLENWACTDASIVAGESKFNVNFDWDEKIGKPGALLVTNNHHSEFYLKTVTLENVPGHGRIHFVCNSWVYPDKYYQEPRVFFTNKTYLPHEMPEPLIKYREEELKALRGIGKGELQEWDRVYDYAYYNDLGDPDKGPQYFRPVLGGSSEYPYPRRGKTGRPPTKSDPKTESRLPLLKSLSIYVPRDERFGHLKLSDFLAYSIKSIVQVLVAEVKDLLDSTRNEFDSFEDVLKLYHGGIKLPSGLIDNLIKIIPFELLKELLRTDGARLLKYPVPQVIQDSNIAWRTDEEFAREMLAGLNPVIISLLEEFPPKSKLDPKVYGNQNSTITKEQIEHNMDGLTVDEALKEKRLFILDHHDTLMPYIRRINTYTTTKTYATRTVLFLRNDGTLKPLAIELSLPHPDGDQFGAVSKVYTPAEQGVEGSIWQLAKAYVAALPRDLKKRGIAVDDKNSPNGFRLLIKDYPYAVDGLEIWYAIEKWVRDYCSLYYKSDEMVQQDPELQAWWKELRDEGHGDMKLKPWWPKMQTREELIDSCTIIIWVASALHAASNVGQYPYAGYLPNRPTLSRRFMPEKGTPEYAKLESNPDKFFLETITARLETLTGIALIEILSRHSSDEVYLGQRDMPEWTSDEPALAAFEEFGKRVSEIEERVVERNKDEKLKNRVGPVKVPYTLLYPTSKSGLTGKGVPNSVSI</sequence>
<evidence type="ECO:0000259" key="13">
    <source>
        <dbReference type="PROSITE" id="PS51393"/>
    </source>
</evidence>
<dbReference type="Gene3D" id="4.10.372.10">
    <property type="entry name" value="Lipoxygenase-1, Domain 3"/>
    <property type="match status" value="1"/>
</dbReference>
<dbReference type="InterPro" id="IPR001246">
    <property type="entry name" value="LipOase_plant"/>
</dbReference>
<evidence type="ECO:0000256" key="1">
    <source>
        <dbReference type="ARBA" id="ARBA00009419"/>
    </source>
</evidence>
<keyword evidence="5" id="KW-0276">Fatty acid metabolism</keyword>
<keyword evidence="3" id="KW-0479">Metal-binding</keyword>
<dbReference type="OrthoDB" id="407298at2759"/>
<dbReference type="Proteomes" id="UP000187203">
    <property type="component" value="Unassembled WGS sequence"/>
</dbReference>
<dbReference type="GO" id="GO:0016702">
    <property type="term" value="F:oxidoreductase activity, acting on single donors with incorporation of molecular oxygen, incorporation of two atoms of oxygen"/>
    <property type="evidence" value="ECO:0007669"/>
    <property type="project" value="InterPro"/>
</dbReference>
<evidence type="ECO:0000256" key="11">
    <source>
        <dbReference type="SAM" id="MobiDB-lite"/>
    </source>
</evidence>
<evidence type="ECO:0000256" key="10">
    <source>
        <dbReference type="PROSITE-ProRule" id="PRU00152"/>
    </source>
</evidence>
<dbReference type="SMART" id="SM00308">
    <property type="entry name" value="LH2"/>
    <property type="match status" value="1"/>
</dbReference>
<dbReference type="InterPro" id="IPR036392">
    <property type="entry name" value="PLAT/LH2_dom_sf"/>
</dbReference>
<dbReference type="PRINTS" id="PR00468">
    <property type="entry name" value="PLTLPOXGNASE"/>
</dbReference>
<dbReference type="GO" id="GO:0046872">
    <property type="term" value="F:metal ion binding"/>
    <property type="evidence" value="ECO:0007669"/>
    <property type="project" value="UniProtKB-KW"/>
</dbReference>
<dbReference type="Gene3D" id="2.60.60.20">
    <property type="entry name" value="PLAT/LH2 domain"/>
    <property type="match status" value="1"/>
</dbReference>
<dbReference type="GO" id="GO:0031408">
    <property type="term" value="P:oxylipin biosynthetic process"/>
    <property type="evidence" value="ECO:0007669"/>
    <property type="project" value="UniProtKB-KW"/>
</dbReference>